<dbReference type="Proteomes" id="UP001152656">
    <property type="component" value="Unassembled WGS sequence"/>
</dbReference>
<dbReference type="EMBL" id="JAOWLP010000004">
    <property type="protein sequence ID" value="MDG4981262.1"/>
    <property type="molecule type" value="Genomic_DNA"/>
</dbReference>
<proteinExistence type="predicted"/>
<keyword evidence="1" id="KW-1133">Transmembrane helix</keyword>
<protein>
    <submittedName>
        <fullName evidence="2">Uncharacterized protein</fullName>
    </submittedName>
</protein>
<comment type="caution">
    <text evidence="2">The sequence shown here is derived from an EMBL/GenBank/DDBJ whole genome shotgun (WGS) entry which is preliminary data.</text>
</comment>
<name>A0A9X4S2N6_9LACT</name>
<evidence type="ECO:0000313" key="2">
    <source>
        <dbReference type="EMBL" id="MDG4981262.1"/>
    </source>
</evidence>
<reference evidence="2" key="1">
    <citation type="submission" date="2022-10" db="EMBL/GenBank/DDBJ databases">
        <authorList>
            <person name="Turner M.S."/>
            <person name="Huang W."/>
        </authorList>
    </citation>
    <scope>NUCLEOTIDE SEQUENCE</scope>
    <source>
        <strain evidence="2">581</strain>
    </source>
</reference>
<evidence type="ECO:0000313" key="3">
    <source>
        <dbReference type="Proteomes" id="UP001152656"/>
    </source>
</evidence>
<accession>A0A9X4S2N6</accession>
<gene>
    <name evidence="2" type="ORF">OGZ39_06280</name>
</gene>
<feature type="transmembrane region" description="Helical" evidence="1">
    <location>
        <begin position="12"/>
        <end position="33"/>
    </location>
</feature>
<reference evidence="2" key="2">
    <citation type="journal article" date="2023" name="Food Microbiol.">
        <title>Evaluation of the fermentation potential of lactic acid bacteria isolated from herbs, fruits and vegetables as starter cultures in nut-based milk alternatives.</title>
        <authorList>
            <person name="Huang W."/>
            <person name="Dong A."/>
            <person name="Pham H.T."/>
            <person name="Zhou C."/>
            <person name="Huo Z."/>
            <person name="Watjen A.P."/>
            <person name="Prakash S."/>
            <person name="Bang-Berthelsen C.H."/>
            <person name="Turner M.S."/>
        </authorList>
    </citation>
    <scope>NUCLEOTIDE SEQUENCE</scope>
    <source>
        <strain evidence="2">581</strain>
    </source>
</reference>
<organism evidence="2 3">
    <name type="scientific">Lactococcus lactis</name>
    <dbReference type="NCBI Taxonomy" id="1358"/>
    <lineage>
        <taxon>Bacteria</taxon>
        <taxon>Bacillati</taxon>
        <taxon>Bacillota</taxon>
        <taxon>Bacilli</taxon>
        <taxon>Lactobacillales</taxon>
        <taxon>Streptococcaceae</taxon>
        <taxon>Lactococcus</taxon>
    </lineage>
</organism>
<keyword evidence="1" id="KW-0472">Membrane</keyword>
<dbReference type="AlphaFoldDB" id="A0A9X4S2N6"/>
<dbReference type="RefSeq" id="WP_146058895.1">
    <property type="nucleotide sequence ID" value="NZ_JAOWLP010000004.1"/>
</dbReference>
<evidence type="ECO:0000256" key="1">
    <source>
        <dbReference type="SAM" id="Phobius"/>
    </source>
</evidence>
<keyword evidence="1" id="KW-0812">Transmembrane</keyword>
<sequence>MVKRKKKHHTLVVAGSISFSIIFLFVALIYVWLNLGKYSVYYAQHLPHKIGTNPVLVAVFNNYDSLYIPKFNFDTNSAPFGQYEIFYHMSTLHGRWISVSDRENKELEYTLGNGQDSMYSLDVLKPKQGKPDTYNFLGNGILSSVIYYDSPNSKGRIEHSDKEDIEDSDKILSTMYGNIVSHRQVPKINLQWLYNLLNERKFN</sequence>